<dbReference type="OrthoDB" id="285356at2759"/>
<dbReference type="Pfam" id="PF00069">
    <property type="entry name" value="Pkinase"/>
    <property type="match status" value="1"/>
</dbReference>
<keyword evidence="4 7" id="KW-0547">Nucleotide-binding</keyword>
<reference evidence="11 12" key="1">
    <citation type="submission" date="2016-11" db="EMBL/GenBank/DDBJ databases">
        <title>The macronuclear genome of Stentor coeruleus: a giant cell with tiny introns.</title>
        <authorList>
            <person name="Slabodnick M."/>
            <person name="Ruby J.G."/>
            <person name="Reiff S.B."/>
            <person name="Swart E.C."/>
            <person name="Gosai S."/>
            <person name="Prabakaran S."/>
            <person name="Witkowska E."/>
            <person name="Larue G.E."/>
            <person name="Fisher S."/>
            <person name="Freeman R.M."/>
            <person name="Gunawardena J."/>
            <person name="Chu W."/>
            <person name="Stover N.A."/>
            <person name="Gregory B.D."/>
            <person name="Nowacki M."/>
            <person name="Derisi J."/>
            <person name="Roy S.W."/>
            <person name="Marshall W.F."/>
            <person name="Sood P."/>
        </authorList>
    </citation>
    <scope>NUCLEOTIDE SEQUENCE [LARGE SCALE GENOMIC DNA]</scope>
    <source>
        <strain evidence="11">WM001</strain>
    </source>
</reference>
<accession>A0A1R2BET8</accession>
<dbReference type="EMBL" id="MPUH01000698">
    <property type="protein sequence ID" value="OMJ75298.1"/>
    <property type="molecule type" value="Genomic_DNA"/>
</dbReference>
<keyword evidence="3" id="KW-0808">Transferase</keyword>
<keyword evidence="5" id="KW-0418">Kinase</keyword>
<dbReference type="SUPFAM" id="SSF144232">
    <property type="entry name" value="HIT/MYND zinc finger-like"/>
    <property type="match status" value="1"/>
</dbReference>
<feature type="binding site" evidence="7">
    <location>
        <position position="197"/>
    </location>
    <ligand>
        <name>ATP</name>
        <dbReference type="ChEBI" id="CHEBI:30616"/>
    </ligand>
</feature>
<feature type="region of interest" description="Disordered" evidence="9">
    <location>
        <begin position="483"/>
        <end position="512"/>
    </location>
</feature>
<feature type="binding site" evidence="7">
    <location>
        <begin position="183"/>
        <end position="184"/>
    </location>
    <ligand>
        <name>ATP</name>
        <dbReference type="ChEBI" id="CHEBI:30616"/>
    </ligand>
</feature>
<comment type="caution">
    <text evidence="11">The sequence shown here is derived from an EMBL/GenBank/DDBJ whole genome shotgun (WGS) entry which is preliminary data.</text>
</comment>
<evidence type="ECO:0000259" key="10">
    <source>
        <dbReference type="PROSITE" id="PS50011"/>
    </source>
</evidence>
<comment type="subunit">
    <text evidence="1">Monomer.</text>
</comment>
<evidence type="ECO:0000256" key="6">
    <source>
        <dbReference type="ARBA" id="ARBA00022840"/>
    </source>
</evidence>
<feature type="compositionally biased region" description="Basic and acidic residues" evidence="9">
    <location>
        <begin position="444"/>
        <end position="463"/>
    </location>
</feature>
<dbReference type="Proteomes" id="UP000187209">
    <property type="component" value="Unassembled WGS sequence"/>
</dbReference>
<evidence type="ECO:0000313" key="12">
    <source>
        <dbReference type="Proteomes" id="UP000187209"/>
    </source>
</evidence>
<sequence>MECSLLECSNPITNNTTCEICFIPKYCSENCKTKDSDFHFQSCRPHIFTLKDFTITKDIKIIGTGTYNEIQLVQNIDSNKFYVMKTYKKSTVCSIIPLKILFREISIHKSLNHPNIIRLYDHIEDTIKIYIILEYTEKGSLFNIIRKKIKLSESEIWPIFTQICIGLNYLHTKNLIHRNLKPENLLINKDDIVKICDFGWATRDTESRNTFCGTLDYMSPEMVNNYPQSYKVDIWALGVLLYEMLHGTTPYRAKNLREMARMINYGVYNIGTHVSNTAKTLISLLLQENPENRPPIIEILKTQWVQEFCDHKIKPGWKVKHINYGEGIVKDCIGLVCNVGFMDKDIEIIENDLIRVCSVFDENGEIIYENSLSVHVKSDLDLNKNNSKVSPLYKKLGIDENRPNTKIYIKPAIKSAKNSRTNSGNNSGNNSPTVRFEPGICFEPARKDPRLPRSPKGFEEAKRSQQLPIRKIMKHDFEGINLSPEPVPGYAQRRFGTPKSSFLQKFKKPATD</sequence>
<dbReference type="InterPro" id="IPR000719">
    <property type="entry name" value="Prot_kinase_dom"/>
</dbReference>
<evidence type="ECO:0000313" key="11">
    <source>
        <dbReference type="EMBL" id="OMJ75298.1"/>
    </source>
</evidence>
<protein>
    <recommendedName>
        <fullName evidence="10">Protein kinase domain-containing protein</fullName>
    </recommendedName>
</protein>
<gene>
    <name evidence="11" type="ORF">SteCoe_25570</name>
</gene>
<evidence type="ECO:0000256" key="7">
    <source>
        <dbReference type="PIRSR" id="PIRSR630616-2"/>
    </source>
</evidence>
<dbReference type="PROSITE" id="PS50011">
    <property type="entry name" value="PROTEIN_KINASE_DOM"/>
    <property type="match status" value="1"/>
</dbReference>
<dbReference type="PANTHER" id="PTHR24350">
    <property type="entry name" value="SERINE/THREONINE-PROTEIN KINASE IAL-RELATED"/>
    <property type="match status" value="1"/>
</dbReference>
<feature type="domain" description="Protein kinase" evidence="10">
    <location>
        <begin position="56"/>
        <end position="305"/>
    </location>
</feature>
<feature type="cross-link" description="Glycyl lysine isopeptide (Lys-Gly) (interchain with G-Cter in SUMO2)" evidence="8">
    <location>
        <position position="181"/>
    </location>
</feature>
<dbReference type="Gene3D" id="1.10.510.10">
    <property type="entry name" value="Transferase(Phosphotransferase) domain 1"/>
    <property type="match status" value="1"/>
</dbReference>
<dbReference type="FunFam" id="1.10.510.10:FF:000571">
    <property type="entry name" value="Maternal embryonic leucine zipper kinase"/>
    <property type="match status" value="1"/>
</dbReference>
<keyword evidence="2" id="KW-0723">Serine/threonine-protein kinase</keyword>
<dbReference type="SUPFAM" id="SSF56112">
    <property type="entry name" value="Protein kinase-like (PK-like)"/>
    <property type="match status" value="1"/>
</dbReference>
<feature type="binding site" evidence="7">
    <location>
        <position position="85"/>
    </location>
    <ligand>
        <name>ATP</name>
        <dbReference type="ChEBI" id="CHEBI:30616"/>
    </ligand>
</feature>
<organism evidence="11 12">
    <name type="scientific">Stentor coeruleus</name>
    <dbReference type="NCBI Taxonomy" id="5963"/>
    <lineage>
        <taxon>Eukaryota</taxon>
        <taxon>Sar</taxon>
        <taxon>Alveolata</taxon>
        <taxon>Ciliophora</taxon>
        <taxon>Postciliodesmatophora</taxon>
        <taxon>Heterotrichea</taxon>
        <taxon>Heterotrichida</taxon>
        <taxon>Stentoridae</taxon>
        <taxon>Stentor</taxon>
    </lineage>
</organism>
<keyword evidence="12" id="KW-1185">Reference proteome</keyword>
<feature type="region of interest" description="Disordered" evidence="9">
    <location>
        <begin position="414"/>
        <end position="468"/>
    </location>
</feature>
<proteinExistence type="predicted"/>
<evidence type="ECO:0000256" key="9">
    <source>
        <dbReference type="SAM" id="MobiDB-lite"/>
    </source>
</evidence>
<dbReference type="InterPro" id="IPR011009">
    <property type="entry name" value="Kinase-like_dom_sf"/>
</dbReference>
<name>A0A1R2BET8_9CILI</name>
<evidence type="ECO:0000256" key="5">
    <source>
        <dbReference type="ARBA" id="ARBA00022777"/>
    </source>
</evidence>
<keyword evidence="6 7" id="KW-0067">ATP-binding</keyword>
<evidence type="ECO:0000256" key="3">
    <source>
        <dbReference type="ARBA" id="ARBA00022679"/>
    </source>
</evidence>
<evidence type="ECO:0000256" key="4">
    <source>
        <dbReference type="ARBA" id="ARBA00022741"/>
    </source>
</evidence>
<evidence type="ECO:0000256" key="2">
    <source>
        <dbReference type="ARBA" id="ARBA00022527"/>
    </source>
</evidence>
<dbReference type="AlphaFoldDB" id="A0A1R2BET8"/>
<dbReference type="GO" id="GO:0004674">
    <property type="term" value="F:protein serine/threonine kinase activity"/>
    <property type="evidence" value="ECO:0007669"/>
    <property type="project" value="UniProtKB-KW"/>
</dbReference>
<evidence type="ECO:0000256" key="8">
    <source>
        <dbReference type="PIRSR" id="PIRSR630616-3"/>
    </source>
</evidence>
<dbReference type="GO" id="GO:0005524">
    <property type="term" value="F:ATP binding"/>
    <property type="evidence" value="ECO:0007669"/>
    <property type="project" value="UniProtKB-KW"/>
</dbReference>
<evidence type="ECO:0000256" key="1">
    <source>
        <dbReference type="ARBA" id="ARBA00011245"/>
    </source>
</evidence>
<feature type="compositionally biased region" description="Low complexity" evidence="9">
    <location>
        <begin position="418"/>
        <end position="431"/>
    </location>
</feature>
<dbReference type="InterPro" id="IPR030616">
    <property type="entry name" value="Aur-like"/>
</dbReference>